<dbReference type="EMBL" id="BK015171">
    <property type="protein sequence ID" value="DAD93992.1"/>
    <property type="molecule type" value="Genomic_DNA"/>
</dbReference>
<sequence>MQQLSPVIRRERMSRMPGKNGGGLPKETASHE</sequence>
<proteinExistence type="predicted"/>
<organism evidence="2">
    <name type="scientific">Siphoviridae sp. ctgu013</name>
    <dbReference type="NCBI Taxonomy" id="2826421"/>
    <lineage>
        <taxon>Viruses</taxon>
        <taxon>Duplodnaviria</taxon>
        <taxon>Heunggongvirae</taxon>
        <taxon>Uroviricota</taxon>
        <taxon>Caudoviricetes</taxon>
    </lineage>
</organism>
<accession>A0A8S5NIF5</accession>
<evidence type="ECO:0000256" key="1">
    <source>
        <dbReference type="SAM" id="MobiDB-lite"/>
    </source>
</evidence>
<feature type="region of interest" description="Disordered" evidence="1">
    <location>
        <begin position="1"/>
        <end position="32"/>
    </location>
</feature>
<protein>
    <submittedName>
        <fullName evidence="2">Uncharacterized protein</fullName>
    </submittedName>
</protein>
<reference evidence="2" key="1">
    <citation type="journal article" date="2021" name="Proc. Natl. Acad. Sci. U.S.A.">
        <title>A Catalog of Tens of Thousands of Viruses from Human Metagenomes Reveals Hidden Associations with Chronic Diseases.</title>
        <authorList>
            <person name="Tisza M.J."/>
            <person name="Buck C.B."/>
        </authorList>
    </citation>
    <scope>NUCLEOTIDE SEQUENCE</scope>
    <source>
        <strain evidence="2">Ctgu013</strain>
    </source>
</reference>
<name>A0A8S5NIF5_9CAUD</name>
<evidence type="ECO:0000313" key="2">
    <source>
        <dbReference type="EMBL" id="DAD93992.1"/>
    </source>
</evidence>